<evidence type="ECO:0000313" key="2">
    <source>
        <dbReference type="Proteomes" id="UP000035963"/>
    </source>
</evidence>
<reference evidence="1 2" key="1">
    <citation type="journal article" date="2015" name="Genome Announc.">
        <title>Draft Genome Sequence of Burkholderia sp. Strain PML1(12), an Ectomycorrhizosphere-Inhabiting Bacterium with Effective Mineral-Weathering Ability.</title>
        <authorList>
            <person name="Uroz S."/>
            <person name="Oger P."/>
        </authorList>
    </citation>
    <scope>NUCLEOTIDE SEQUENCE [LARGE SCALE GENOMIC DNA]</scope>
    <source>
        <strain evidence="2">PML1(12)</strain>
    </source>
</reference>
<comment type="caution">
    <text evidence="1">The sequence shown here is derived from an EMBL/GenBank/DDBJ whole genome shotgun (WGS) entry which is preliminary data.</text>
</comment>
<protein>
    <submittedName>
        <fullName evidence="1">Uncharacterized protein</fullName>
    </submittedName>
</protein>
<name>A0A0J1CLB2_9BURK</name>
<dbReference type="AlphaFoldDB" id="A0A0J1CLB2"/>
<organism evidence="1 2">
    <name type="scientific">Caballeronia mineralivorans PML1(12)</name>
    <dbReference type="NCBI Taxonomy" id="908627"/>
    <lineage>
        <taxon>Bacteria</taxon>
        <taxon>Pseudomonadati</taxon>
        <taxon>Pseudomonadota</taxon>
        <taxon>Betaproteobacteria</taxon>
        <taxon>Burkholderiales</taxon>
        <taxon>Burkholderiaceae</taxon>
        <taxon>Caballeronia</taxon>
    </lineage>
</organism>
<dbReference type="EMBL" id="AEJF01000225">
    <property type="protein sequence ID" value="KLU21329.1"/>
    <property type="molecule type" value="Genomic_DNA"/>
</dbReference>
<dbReference type="PATRIC" id="fig|908627.4.peg.8201"/>
<proteinExistence type="predicted"/>
<gene>
    <name evidence="1" type="ORF">EOS_36590</name>
</gene>
<sequence length="77" mass="8093">MAKLDVDETMWASPDDSIAWWVIVGARYITVSCASFTRLRDSGAACAECAVAGDMLGDKKPCALNRLDGNAQAPSAG</sequence>
<evidence type="ECO:0000313" key="1">
    <source>
        <dbReference type="EMBL" id="KLU21329.1"/>
    </source>
</evidence>
<accession>A0A0J1CLB2</accession>
<keyword evidence="2" id="KW-1185">Reference proteome</keyword>
<dbReference type="Proteomes" id="UP000035963">
    <property type="component" value="Unassembled WGS sequence"/>
</dbReference>